<dbReference type="InterPro" id="IPR002933">
    <property type="entry name" value="Peptidase_M20"/>
</dbReference>
<evidence type="ECO:0000259" key="2">
    <source>
        <dbReference type="Pfam" id="PF07687"/>
    </source>
</evidence>
<dbReference type="GO" id="GO:0005737">
    <property type="term" value="C:cytoplasm"/>
    <property type="evidence" value="ECO:0007669"/>
    <property type="project" value="TreeGrafter"/>
</dbReference>
<dbReference type="KEGG" id="fms:M1R53_06495"/>
<keyword evidence="1" id="KW-0479">Metal-binding</keyword>
<dbReference type="GO" id="GO:0071713">
    <property type="term" value="F:para-aminobenzoyl-glutamate hydrolase activity"/>
    <property type="evidence" value="ECO:0007669"/>
    <property type="project" value="TreeGrafter"/>
</dbReference>
<keyword evidence="1" id="KW-0464">Manganese</keyword>
<feature type="binding site" evidence="1">
    <location>
        <position position="109"/>
    </location>
    <ligand>
        <name>Mn(2+)</name>
        <dbReference type="ChEBI" id="CHEBI:29035"/>
        <label>2</label>
    </ligand>
</feature>
<dbReference type="PIRSF" id="PIRSF005962">
    <property type="entry name" value="Pept_M20D_amidohydro"/>
    <property type="match status" value="1"/>
</dbReference>
<feature type="domain" description="Peptidase M20 dimerisation" evidence="2">
    <location>
        <begin position="189"/>
        <end position="276"/>
    </location>
</feature>
<dbReference type="GO" id="GO:0046657">
    <property type="term" value="P:folic acid catabolic process"/>
    <property type="evidence" value="ECO:0007669"/>
    <property type="project" value="TreeGrafter"/>
</dbReference>
<feature type="binding site" evidence="1">
    <location>
        <position position="164"/>
    </location>
    <ligand>
        <name>Mn(2+)</name>
        <dbReference type="ChEBI" id="CHEBI:29035"/>
        <label>2</label>
    </ligand>
</feature>
<dbReference type="Gene3D" id="3.30.70.360">
    <property type="match status" value="1"/>
</dbReference>
<proteinExistence type="predicted"/>
<accession>A0A9E7IU49</accession>
<organism evidence="3 4">
    <name type="scientific">Fenollaria massiliensis</name>
    <dbReference type="NCBI Taxonomy" id="938288"/>
    <lineage>
        <taxon>Bacteria</taxon>
        <taxon>Bacillati</taxon>
        <taxon>Bacillota</taxon>
        <taxon>Clostridia</taxon>
        <taxon>Eubacteriales</taxon>
        <taxon>Fenollaria</taxon>
    </lineage>
</organism>
<dbReference type="GO" id="GO:0016805">
    <property type="term" value="F:dipeptidase activity"/>
    <property type="evidence" value="ECO:0007669"/>
    <property type="project" value="TreeGrafter"/>
</dbReference>
<dbReference type="NCBIfam" id="TIGR01891">
    <property type="entry name" value="amidohydrolases"/>
    <property type="match status" value="1"/>
</dbReference>
<reference evidence="3" key="1">
    <citation type="submission" date="2022-04" db="EMBL/GenBank/DDBJ databases">
        <title>Complete genome sequences of Ezakiella coagulans and Fenollaria massiliensis.</title>
        <authorList>
            <person name="France M.T."/>
            <person name="Clifford J."/>
            <person name="Narina S."/>
            <person name="Rutt L."/>
            <person name="Ravel J."/>
        </authorList>
    </citation>
    <scope>NUCLEOTIDE SEQUENCE</scope>
    <source>
        <strain evidence="3">C0061C2</strain>
    </source>
</reference>
<dbReference type="InterPro" id="IPR017439">
    <property type="entry name" value="Amidohydrolase"/>
</dbReference>
<feature type="binding site" evidence="1">
    <location>
        <position position="359"/>
    </location>
    <ligand>
        <name>Mn(2+)</name>
        <dbReference type="ChEBI" id="CHEBI:29035"/>
        <label>2</label>
    </ligand>
</feature>
<dbReference type="Gene3D" id="3.40.630.10">
    <property type="entry name" value="Zn peptidases"/>
    <property type="match status" value="1"/>
</dbReference>
<name>A0A9E7IU49_9FIRM</name>
<protein>
    <submittedName>
        <fullName evidence="3">Amidohydrolase</fullName>
    </submittedName>
</protein>
<evidence type="ECO:0000313" key="4">
    <source>
        <dbReference type="Proteomes" id="UP000831151"/>
    </source>
</evidence>
<sequence>MDLISCRRLFHKIPELGFEEVKTTKEIIKILENLNCKLYYGKAIYEDGAESDMSDINKGYTGVMAEFGKAPYFLFRADIDALKIKETKDVTHIPNLFGFASTNNNMHACGHDGHIALALSLCERFSESGDSVRVLFQPAEEGVGGARRMANFITEDVDGFLSYHIGLGEKKGYIGVGTTDFMATTKLDMNFFGKSAHAANAPEEGICALTIAMAFIDMIKDLTVDAHHKKLINIGIINGGGQRNAIMDKITLGMDLRSDSDEAMDEMLEAMENIAKCVSEAKGARYELDIIARASAYKEENINLVDRIIKKLNKNDVKTDRMPSFGASEDVTTYLKKLKQKKVPAMHLMLGTNLKGPHHSDVFDFDEDDLEYFYKAIGLAYDEMKEE</sequence>
<dbReference type="Pfam" id="PF07687">
    <property type="entry name" value="M20_dimer"/>
    <property type="match status" value="1"/>
</dbReference>
<dbReference type="InterPro" id="IPR011650">
    <property type="entry name" value="Peptidase_M20_dimer"/>
</dbReference>
<gene>
    <name evidence="3" type="ORF">M1R53_06495</name>
</gene>
<dbReference type="Pfam" id="PF01546">
    <property type="entry name" value="Peptidase_M20"/>
    <property type="match status" value="1"/>
</dbReference>
<dbReference type="GO" id="GO:0046872">
    <property type="term" value="F:metal ion binding"/>
    <property type="evidence" value="ECO:0007669"/>
    <property type="project" value="UniProtKB-KW"/>
</dbReference>
<dbReference type="AlphaFoldDB" id="A0A9E7IU49"/>
<dbReference type="InterPro" id="IPR036264">
    <property type="entry name" value="Bact_exopeptidase_dim_dom"/>
</dbReference>
<feature type="binding site" evidence="1">
    <location>
        <position position="111"/>
    </location>
    <ligand>
        <name>Mn(2+)</name>
        <dbReference type="ChEBI" id="CHEBI:29035"/>
        <label>2</label>
    </ligand>
</feature>
<dbReference type="PANTHER" id="PTHR30575">
    <property type="entry name" value="PEPTIDASE M20"/>
    <property type="match status" value="1"/>
</dbReference>
<dbReference type="InterPro" id="IPR052030">
    <property type="entry name" value="Peptidase_M20/M20A_hydrolases"/>
</dbReference>
<dbReference type="PANTHER" id="PTHR30575:SF3">
    <property type="entry name" value="PEPTIDASE M20 DIMERISATION DOMAIN-CONTAINING PROTEIN"/>
    <property type="match status" value="1"/>
</dbReference>
<dbReference type="RefSeq" id="WP_249242430.1">
    <property type="nucleotide sequence ID" value="NZ_CP096649.1"/>
</dbReference>
<feature type="binding site" evidence="1">
    <location>
        <position position="141"/>
    </location>
    <ligand>
        <name>Mn(2+)</name>
        <dbReference type="ChEBI" id="CHEBI:29035"/>
        <label>2</label>
    </ligand>
</feature>
<dbReference type="EMBL" id="CP096649">
    <property type="protein sequence ID" value="UQK58883.1"/>
    <property type="molecule type" value="Genomic_DNA"/>
</dbReference>
<comment type="cofactor">
    <cofactor evidence="1">
        <name>Mn(2+)</name>
        <dbReference type="ChEBI" id="CHEBI:29035"/>
    </cofactor>
    <text evidence="1">The Mn(2+) ion enhances activity.</text>
</comment>
<dbReference type="SUPFAM" id="SSF55031">
    <property type="entry name" value="Bacterial exopeptidase dimerisation domain"/>
    <property type="match status" value="1"/>
</dbReference>
<evidence type="ECO:0000256" key="1">
    <source>
        <dbReference type="PIRSR" id="PIRSR005962-1"/>
    </source>
</evidence>
<dbReference type="Proteomes" id="UP000831151">
    <property type="component" value="Chromosome"/>
</dbReference>
<dbReference type="SUPFAM" id="SSF53187">
    <property type="entry name" value="Zn-dependent exopeptidases"/>
    <property type="match status" value="1"/>
</dbReference>
<keyword evidence="4" id="KW-1185">Reference proteome</keyword>
<evidence type="ECO:0000313" key="3">
    <source>
        <dbReference type="EMBL" id="UQK58883.1"/>
    </source>
</evidence>